<proteinExistence type="predicted"/>
<dbReference type="InterPro" id="IPR046960">
    <property type="entry name" value="PPR_At4g14850-like_plant"/>
</dbReference>
<accession>A0A835ASJ3</accession>
<dbReference type="PANTHER" id="PTHR47926">
    <property type="entry name" value="PENTATRICOPEPTIDE REPEAT-CONTAINING PROTEIN"/>
    <property type="match status" value="1"/>
</dbReference>
<dbReference type="Proteomes" id="UP000636709">
    <property type="component" value="Unassembled WGS sequence"/>
</dbReference>
<evidence type="ECO:0008006" key="7">
    <source>
        <dbReference type="Google" id="ProtNLM"/>
    </source>
</evidence>
<dbReference type="GO" id="GO:0099402">
    <property type="term" value="P:plant organ development"/>
    <property type="evidence" value="ECO:0007669"/>
    <property type="project" value="UniProtKB-ARBA"/>
</dbReference>
<dbReference type="OrthoDB" id="1372509at2759"/>
<feature type="region of interest" description="Disordered" evidence="4">
    <location>
        <begin position="115"/>
        <end position="158"/>
    </location>
</feature>
<dbReference type="GO" id="GO:0003723">
    <property type="term" value="F:RNA binding"/>
    <property type="evidence" value="ECO:0007669"/>
    <property type="project" value="InterPro"/>
</dbReference>
<dbReference type="PROSITE" id="PS51375">
    <property type="entry name" value="PPR"/>
    <property type="match status" value="2"/>
</dbReference>
<evidence type="ECO:0000256" key="4">
    <source>
        <dbReference type="SAM" id="MobiDB-lite"/>
    </source>
</evidence>
<protein>
    <recommendedName>
        <fullName evidence="7">Pentatricopeptide repeat-containing protein</fullName>
    </recommendedName>
</protein>
<dbReference type="InterPro" id="IPR011990">
    <property type="entry name" value="TPR-like_helical_dom_sf"/>
</dbReference>
<dbReference type="Pfam" id="PF01535">
    <property type="entry name" value="PPR"/>
    <property type="match status" value="3"/>
</dbReference>
<organism evidence="5 6">
    <name type="scientific">Digitaria exilis</name>
    <dbReference type="NCBI Taxonomy" id="1010633"/>
    <lineage>
        <taxon>Eukaryota</taxon>
        <taxon>Viridiplantae</taxon>
        <taxon>Streptophyta</taxon>
        <taxon>Embryophyta</taxon>
        <taxon>Tracheophyta</taxon>
        <taxon>Spermatophyta</taxon>
        <taxon>Magnoliopsida</taxon>
        <taxon>Liliopsida</taxon>
        <taxon>Poales</taxon>
        <taxon>Poaceae</taxon>
        <taxon>PACMAD clade</taxon>
        <taxon>Panicoideae</taxon>
        <taxon>Panicodae</taxon>
        <taxon>Paniceae</taxon>
        <taxon>Anthephorinae</taxon>
        <taxon>Digitaria</taxon>
    </lineage>
</organism>
<dbReference type="EMBL" id="JACEFO010002202">
    <property type="protein sequence ID" value="KAF8673762.1"/>
    <property type="molecule type" value="Genomic_DNA"/>
</dbReference>
<feature type="repeat" description="PPR" evidence="3">
    <location>
        <begin position="661"/>
        <end position="695"/>
    </location>
</feature>
<evidence type="ECO:0000313" key="5">
    <source>
        <dbReference type="EMBL" id="KAF8673762.1"/>
    </source>
</evidence>
<evidence type="ECO:0000256" key="3">
    <source>
        <dbReference type="PROSITE-ProRule" id="PRU00708"/>
    </source>
</evidence>
<keyword evidence="6" id="KW-1185">Reference proteome</keyword>
<dbReference type="NCBIfam" id="TIGR00756">
    <property type="entry name" value="PPR"/>
    <property type="match status" value="1"/>
</dbReference>
<dbReference type="FunFam" id="1.25.40.10:FF:000158">
    <property type="entry name" value="pentatricopeptide repeat-containing protein At2g33680"/>
    <property type="match status" value="1"/>
</dbReference>
<feature type="region of interest" description="Disordered" evidence="4">
    <location>
        <begin position="1"/>
        <end position="42"/>
    </location>
</feature>
<dbReference type="PANTHER" id="PTHR47926:SF415">
    <property type="entry name" value="PENTATRICOPEPTIDE REPEAT-CONTAINING PROTEIN"/>
    <property type="match status" value="1"/>
</dbReference>
<dbReference type="Pfam" id="PF13812">
    <property type="entry name" value="PPR_3"/>
    <property type="match status" value="1"/>
</dbReference>
<dbReference type="AlphaFoldDB" id="A0A835ASJ3"/>
<gene>
    <name evidence="5" type="ORF">HU200_048516</name>
</gene>
<dbReference type="GO" id="GO:0009451">
    <property type="term" value="P:RNA modification"/>
    <property type="evidence" value="ECO:0007669"/>
    <property type="project" value="InterPro"/>
</dbReference>
<feature type="compositionally biased region" description="Basic and acidic residues" evidence="4">
    <location>
        <begin position="115"/>
        <end position="129"/>
    </location>
</feature>
<evidence type="ECO:0000256" key="2">
    <source>
        <dbReference type="ARBA" id="ARBA00022946"/>
    </source>
</evidence>
<name>A0A835ASJ3_9POAL</name>
<keyword evidence="2" id="KW-0809">Transit peptide</keyword>
<feature type="compositionally biased region" description="Low complexity" evidence="4">
    <location>
        <begin position="130"/>
        <end position="145"/>
    </location>
</feature>
<comment type="caution">
    <text evidence="5">The sequence shown here is derived from an EMBL/GenBank/DDBJ whole genome shotgun (WGS) entry which is preliminary data.</text>
</comment>
<dbReference type="Gene3D" id="1.25.40.10">
    <property type="entry name" value="Tetratricopeptide repeat domain"/>
    <property type="match status" value="3"/>
</dbReference>
<sequence length="845" mass="90891">MMTHDGVAPARGMPSASKISGADNSEENLIPMGAPEQRSSGTANCRLGNSLLGAMAAAAANGVDDHELPLFHPSSPPCAHYYVQSPSAASHHTTLSHPPSESMALILSPFPNLHHDANASHDHDHEEASRLTLSRYSSSRGSNSSFPATGDKKPGRRRQQVLRVLSSGGVHDDDEDDNDGEDQRNGAWRYVKLDPDAPCCCVAFQVAWRVVVSAALALLVFVLATRPRHPGVSFRVGRVQRFALGEGLDGSGVETSFLDCNSSVDMVIENHSKVFNLRVHPPLLQMSFGHFVFATSQAPRTGHAMTKPAICCAQGDGGSHDVGPRGTSTVRLFVAAQEKPMYAAGRGMQDLLETSRGLPVTITVRANLVRLTYRHDSECVVLLRRTPDRSNGIIAAAGRATCSATKERATVISMAQLDGVLDAWLCTGTARLRRRRRYERRSQEQSASLFAALLATARMIRSRGDVVSWTKRISALARSGRAAEAVALFARMDTTPNALTLASVLPACAALRSLGAGRAVHGFWLRRGGVPGANLIVDNAVLDRTAPVRRNADEGRALLTAMIWGLARRSGSARDAVWLFRAMLSDSHGDGAAPNEATVVSVLHATACTGSLACVEALHSYTLKRGLAGEQVVGNALVNAYAKCGDASMGFRAFRELPEKDMVSWGTVTMAMAVNGRCREALLLLSLMLRRGVRPDAAVFLALLSACRHAGLANQAMEILDGMRRVYGIAPGKEHYTCALDACGRAGRLDKFEEIVRQMTVECDDHQVLGVYCASVSEWRARGVAGVGGEQLWERFVDGEVDAGGGMYTFMSRSLADAGRWEDACAVREKMTARKIEKTAACTWI</sequence>
<evidence type="ECO:0000256" key="1">
    <source>
        <dbReference type="ARBA" id="ARBA00022737"/>
    </source>
</evidence>
<evidence type="ECO:0000313" key="6">
    <source>
        <dbReference type="Proteomes" id="UP000636709"/>
    </source>
</evidence>
<dbReference type="InterPro" id="IPR002885">
    <property type="entry name" value="PPR_rpt"/>
</dbReference>
<feature type="repeat" description="PPR" evidence="3">
    <location>
        <begin position="465"/>
        <end position="495"/>
    </location>
</feature>
<reference evidence="5" key="1">
    <citation type="submission" date="2020-07" db="EMBL/GenBank/DDBJ databases">
        <title>Genome sequence and genetic diversity analysis of an under-domesticated orphan crop, white fonio (Digitaria exilis).</title>
        <authorList>
            <person name="Bennetzen J.L."/>
            <person name="Chen S."/>
            <person name="Ma X."/>
            <person name="Wang X."/>
            <person name="Yssel A.E.J."/>
            <person name="Chaluvadi S.R."/>
            <person name="Johnson M."/>
            <person name="Gangashetty P."/>
            <person name="Hamidou F."/>
            <person name="Sanogo M.D."/>
            <person name="Zwaenepoel A."/>
            <person name="Wallace J."/>
            <person name="Van De Peer Y."/>
            <person name="Van Deynze A."/>
        </authorList>
    </citation>
    <scope>NUCLEOTIDE SEQUENCE</scope>
    <source>
        <tissue evidence="5">Leaves</tissue>
    </source>
</reference>
<keyword evidence="1" id="KW-0677">Repeat</keyword>